<accession>A0A8T5V1B8</accession>
<dbReference type="Pfam" id="PF09373">
    <property type="entry name" value="PMBR"/>
    <property type="match status" value="1"/>
</dbReference>
<protein>
    <submittedName>
        <fullName evidence="3">Transglutaminase domain-containing protein</fullName>
    </submittedName>
</protein>
<gene>
    <name evidence="3" type="ORF">K8N75_05455</name>
</gene>
<dbReference type="InterPro" id="IPR002931">
    <property type="entry name" value="Transglutaminase-like"/>
</dbReference>
<proteinExistence type="predicted"/>
<evidence type="ECO:0000256" key="1">
    <source>
        <dbReference type="SAM" id="MobiDB-lite"/>
    </source>
</evidence>
<dbReference type="SUPFAM" id="SSF54001">
    <property type="entry name" value="Cysteine proteinases"/>
    <property type="match status" value="1"/>
</dbReference>
<dbReference type="SMART" id="SM00460">
    <property type="entry name" value="TGc"/>
    <property type="match status" value="1"/>
</dbReference>
<dbReference type="InterPro" id="IPR018975">
    <property type="entry name" value="Pseudomurein-binding_repeat"/>
</dbReference>
<dbReference type="PANTHER" id="PTHR33490:SF3">
    <property type="entry name" value="CONSERVED INTEGRAL MEMBRANE PROTEIN"/>
    <property type="match status" value="1"/>
</dbReference>
<evidence type="ECO:0000259" key="2">
    <source>
        <dbReference type="SMART" id="SM00460"/>
    </source>
</evidence>
<dbReference type="PANTHER" id="PTHR33490">
    <property type="entry name" value="BLR5614 PROTEIN-RELATED"/>
    <property type="match status" value="1"/>
</dbReference>
<dbReference type="AlphaFoldDB" id="A0A8T5V1B8"/>
<feature type="domain" description="Transglutaminase-like" evidence="2">
    <location>
        <begin position="355"/>
        <end position="416"/>
    </location>
</feature>
<dbReference type="Gene3D" id="3.10.620.30">
    <property type="match status" value="1"/>
</dbReference>
<sequence length="443" mass="48383">MKRHLLLAMLLLFSITLLSTDYIYATTPNQQNSDIIANTNIVGEITVDVQQDVKSTANIQQTTVGTLNDVQAVSNTVTSQKATKNAVKTVSSSVTSKDSSKNSVKIQSASEAAGDVNNNKAAGTQTTVKSTTVKYTLSDIKDAASRVKIFIESKKKLPKYVQMGTRQITMPQFLQLLTAGLTQVNKGSTGSIALKSVETSLKPTQNLKSGTIKKSEYLVMAGRITSFINSNGKTPNFASSSLGKIQYESLVYMYSRIMKYQSVNKDLPNYATMQPWQKSADTPVTPVTPIPAELQKYLLPTNHCQSTDSRIIALASSITQGSSSAKDRATKLFNWVRDNIGYSFYYDTNYGAVGTLNSRTANCVDTSHLLVALSRASGIPARYVHGVCKFSSGTWYGHVWAQLYVDGTWYNADAISYRNSLGVINNWNTASYTLKGIYAALPF</sequence>
<name>A0A8T5V1B8_9EURY</name>
<evidence type="ECO:0000313" key="4">
    <source>
        <dbReference type="Proteomes" id="UP000825933"/>
    </source>
</evidence>
<dbReference type="Pfam" id="PF01841">
    <property type="entry name" value="Transglut_core"/>
    <property type="match status" value="1"/>
</dbReference>
<dbReference type="RefSeq" id="WP_223791111.1">
    <property type="nucleotide sequence ID" value="NZ_JAIOUQ010000005.1"/>
</dbReference>
<feature type="compositionally biased region" description="Low complexity" evidence="1">
    <location>
        <begin position="90"/>
        <end position="105"/>
    </location>
</feature>
<dbReference type="EMBL" id="JAIOUQ010000005">
    <property type="protein sequence ID" value="MBZ2165485.1"/>
    <property type="molecule type" value="Genomic_DNA"/>
</dbReference>
<comment type="caution">
    <text evidence="3">The sequence shown here is derived from an EMBL/GenBank/DDBJ whole genome shotgun (WGS) entry which is preliminary data.</text>
</comment>
<feature type="region of interest" description="Disordered" evidence="1">
    <location>
        <begin position="90"/>
        <end position="111"/>
    </location>
</feature>
<evidence type="ECO:0000313" key="3">
    <source>
        <dbReference type="EMBL" id="MBZ2165485.1"/>
    </source>
</evidence>
<keyword evidence="4" id="KW-1185">Reference proteome</keyword>
<organism evidence="3 4">
    <name type="scientific">Methanobacterium spitsbergense</name>
    <dbReference type="NCBI Taxonomy" id="2874285"/>
    <lineage>
        <taxon>Archaea</taxon>
        <taxon>Methanobacteriati</taxon>
        <taxon>Methanobacteriota</taxon>
        <taxon>Methanomada group</taxon>
        <taxon>Methanobacteria</taxon>
        <taxon>Methanobacteriales</taxon>
        <taxon>Methanobacteriaceae</taxon>
        <taxon>Methanobacterium</taxon>
    </lineage>
</organism>
<dbReference type="Proteomes" id="UP000825933">
    <property type="component" value="Unassembled WGS sequence"/>
</dbReference>
<reference evidence="4" key="1">
    <citation type="journal article" date="2022" name="Microbiol. Resour. Announc.">
        <title>Draft Genome Sequence of a Methanogenic Archaeon from West Spitsbergen Permafrost.</title>
        <authorList>
            <person name="Trubitsyn V."/>
            <person name="Rivkina E."/>
            <person name="Shcherbakova V."/>
        </authorList>
    </citation>
    <scope>NUCLEOTIDE SEQUENCE [LARGE SCALE GENOMIC DNA]</scope>
    <source>
        <strain evidence="4">VT</strain>
    </source>
</reference>
<dbReference type="InterPro" id="IPR038765">
    <property type="entry name" value="Papain-like_cys_pep_sf"/>
</dbReference>